<dbReference type="GeneID" id="54588850"/>
<protein>
    <submittedName>
        <fullName evidence="2">Uncharacterized protein</fullName>
    </submittedName>
</protein>
<evidence type="ECO:0000256" key="1">
    <source>
        <dbReference type="SAM" id="SignalP"/>
    </source>
</evidence>
<reference evidence="2" key="1">
    <citation type="journal article" date="2020" name="Stud. Mycol.">
        <title>101 Dothideomycetes genomes: a test case for predicting lifestyles and emergence of pathogens.</title>
        <authorList>
            <person name="Haridas S."/>
            <person name="Albert R."/>
            <person name="Binder M."/>
            <person name="Bloem J."/>
            <person name="Labutti K."/>
            <person name="Salamov A."/>
            <person name="Andreopoulos B."/>
            <person name="Baker S."/>
            <person name="Barry K."/>
            <person name="Bills G."/>
            <person name="Bluhm B."/>
            <person name="Cannon C."/>
            <person name="Castanera R."/>
            <person name="Culley D."/>
            <person name="Daum C."/>
            <person name="Ezra D."/>
            <person name="Gonzalez J."/>
            <person name="Henrissat B."/>
            <person name="Kuo A."/>
            <person name="Liang C."/>
            <person name="Lipzen A."/>
            <person name="Lutzoni F."/>
            <person name="Magnuson J."/>
            <person name="Mondo S."/>
            <person name="Nolan M."/>
            <person name="Ohm R."/>
            <person name="Pangilinan J."/>
            <person name="Park H.-J."/>
            <person name="Ramirez L."/>
            <person name="Alfaro M."/>
            <person name="Sun H."/>
            <person name="Tritt A."/>
            <person name="Yoshinaga Y."/>
            <person name="Zwiers L.-H."/>
            <person name="Turgeon B."/>
            <person name="Goodwin S."/>
            <person name="Spatafora J."/>
            <person name="Crous P."/>
            <person name="Grigoriev I."/>
        </authorList>
    </citation>
    <scope>NUCLEOTIDE SEQUENCE</scope>
    <source>
        <strain evidence="2">CBS 122368</strain>
    </source>
</reference>
<dbReference type="RefSeq" id="XP_033685130.1">
    <property type="nucleotide sequence ID" value="XM_033835520.1"/>
</dbReference>
<accession>A0A6A6IID4</accession>
<name>A0A6A6IID4_9PLEO</name>
<dbReference type="Proteomes" id="UP000800094">
    <property type="component" value="Unassembled WGS sequence"/>
</dbReference>
<dbReference type="EMBL" id="ML987194">
    <property type="protein sequence ID" value="KAF2250126.1"/>
    <property type="molecule type" value="Genomic_DNA"/>
</dbReference>
<dbReference type="AlphaFoldDB" id="A0A6A6IID4"/>
<keyword evidence="1" id="KW-0732">Signal</keyword>
<evidence type="ECO:0000313" key="3">
    <source>
        <dbReference type="Proteomes" id="UP000800094"/>
    </source>
</evidence>
<organism evidence="2 3">
    <name type="scientific">Trematosphaeria pertusa</name>
    <dbReference type="NCBI Taxonomy" id="390896"/>
    <lineage>
        <taxon>Eukaryota</taxon>
        <taxon>Fungi</taxon>
        <taxon>Dikarya</taxon>
        <taxon>Ascomycota</taxon>
        <taxon>Pezizomycotina</taxon>
        <taxon>Dothideomycetes</taxon>
        <taxon>Pleosporomycetidae</taxon>
        <taxon>Pleosporales</taxon>
        <taxon>Massarineae</taxon>
        <taxon>Trematosphaeriaceae</taxon>
        <taxon>Trematosphaeria</taxon>
    </lineage>
</organism>
<feature type="signal peptide" evidence="1">
    <location>
        <begin position="1"/>
        <end position="20"/>
    </location>
</feature>
<proteinExistence type="predicted"/>
<sequence length="71" mass="7582">MRPSSPLAFLFASLFAFSSAYPTPTIQLQARGFFSDLKDTVVGAAEEVKEAGEDAVDQAREGVDQITEAVS</sequence>
<feature type="chain" id="PRO_5025363861" evidence="1">
    <location>
        <begin position="21"/>
        <end position="71"/>
    </location>
</feature>
<keyword evidence="3" id="KW-1185">Reference proteome</keyword>
<gene>
    <name evidence="2" type="ORF">BU26DRAFT_604361</name>
</gene>
<evidence type="ECO:0000313" key="2">
    <source>
        <dbReference type="EMBL" id="KAF2250126.1"/>
    </source>
</evidence>